<evidence type="ECO:0000256" key="1">
    <source>
        <dbReference type="ARBA" id="ARBA00023015"/>
    </source>
</evidence>
<evidence type="ECO:0000256" key="4">
    <source>
        <dbReference type="ARBA" id="ARBA00023242"/>
    </source>
</evidence>
<dbReference type="PROSITE" id="PS00463">
    <property type="entry name" value="ZN2_CY6_FUNGAL_1"/>
    <property type="match status" value="1"/>
</dbReference>
<dbReference type="GO" id="GO:0008270">
    <property type="term" value="F:zinc ion binding"/>
    <property type="evidence" value="ECO:0007669"/>
    <property type="project" value="InterPro"/>
</dbReference>
<keyword evidence="4" id="KW-0539">Nucleus</keyword>
<evidence type="ECO:0000256" key="5">
    <source>
        <dbReference type="SAM" id="MobiDB-lite"/>
    </source>
</evidence>
<dbReference type="Pfam" id="PF11951">
    <property type="entry name" value="Fungal_trans_2"/>
    <property type="match status" value="1"/>
</dbReference>
<reference evidence="7 8" key="1">
    <citation type="submission" date="2015-01" db="EMBL/GenBank/DDBJ databases">
        <title>The Genome Sequence of Exophiala spinifera CBS89968.</title>
        <authorList>
            <consortium name="The Broad Institute Genomics Platform"/>
            <person name="Cuomo C."/>
            <person name="de Hoog S."/>
            <person name="Gorbushina A."/>
            <person name="Stielow B."/>
            <person name="Teixiera M."/>
            <person name="Abouelleil A."/>
            <person name="Chapman S.B."/>
            <person name="Priest M."/>
            <person name="Young S.K."/>
            <person name="Wortman J."/>
            <person name="Nusbaum C."/>
            <person name="Birren B."/>
        </authorList>
    </citation>
    <scope>NUCLEOTIDE SEQUENCE [LARGE SCALE GENOMIC DNA]</scope>
    <source>
        <strain evidence="7 8">CBS 89968</strain>
    </source>
</reference>
<dbReference type="VEuPathDB" id="FungiDB:PV08_02778"/>
<dbReference type="PANTHER" id="PTHR38791">
    <property type="entry name" value="ZN(II)2CYS6 TRANSCRIPTION FACTOR (EUROFUNG)-RELATED-RELATED"/>
    <property type="match status" value="1"/>
</dbReference>
<feature type="domain" description="Zn(2)-C6 fungal-type" evidence="6">
    <location>
        <begin position="10"/>
        <end position="38"/>
    </location>
</feature>
<sequence>MVYEGGPSRGCDTCRARKVKCTEERPFCTRCQRGGFLCLGYQRRSRAALKKETYKLHRPSSSSTSDTSSSITESPTILSPTTLFLEPSLESRSTSFFMDQFVVAPETGQNVGWFEFLPELLSRAEPSSALDVAFRGCSYLSLANRQDHESLRYAALNLYGKALRSTNDELQSPETATSDTTFAAILLLCLFGHINGDLRMQIGAHALGMYKLLEMRARSGVQSAHTLSLTRHFFALMHLENNEKLLASPAGAAAAGGDDASSEDSQAAASDLFARMGMLWPISAALLTRMRMWMSGDDSTKDIKTLLPLLQNIMKLEKQVQLAVHGLDPMWYYTTIPARDAPPKSRWNATFRKALVYHDSWIMSMWHAYRITRISLRTTMVACYDLILDTGESNTINLFDDDLEELKARSLSTIDALNEDICTSIPWTLGQVEAEFDERSPEPSLPKASRASLSIVGLKTVANGRYTRQHHSDQARNALWDIAYRFGIKGAL</sequence>
<keyword evidence="3" id="KW-0804">Transcription</keyword>
<protein>
    <recommendedName>
        <fullName evidence="6">Zn(2)-C6 fungal-type domain-containing protein</fullName>
    </recommendedName>
</protein>
<dbReference type="InterPro" id="IPR036864">
    <property type="entry name" value="Zn2-C6_fun-type_DNA-bd_sf"/>
</dbReference>
<dbReference type="InterPro" id="IPR001138">
    <property type="entry name" value="Zn2Cys6_DnaBD"/>
</dbReference>
<dbReference type="CDD" id="cd00067">
    <property type="entry name" value="GAL4"/>
    <property type="match status" value="1"/>
</dbReference>
<dbReference type="InterPro" id="IPR053175">
    <property type="entry name" value="DHMBA_Reg_Transcription_Factor"/>
</dbReference>
<dbReference type="PROSITE" id="PS50048">
    <property type="entry name" value="ZN2_CY6_FUNGAL_2"/>
    <property type="match status" value="1"/>
</dbReference>
<evidence type="ECO:0000313" key="7">
    <source>
        <dbReference type="EMBL" id="KIW18490.1"/>
    </source>
</evidence>
<dbReference type="GO" id="GO:0003677">
    <property type="term" value="F:DNA binding"/>
    <property type="evidence" value="ECO:0007669"/>
    <property type="project" value="UniProtKB-KW"/>
</dbReference>
<feature type="compositionally biased region" description="Low complexity" evidence="5">
    <location>
        <begin position="60"/>
        <end position="75"/>
    </location>
</feature>
<organism evidence="7 8">
    <name type="scientific">Exophiala spinifera</name>
    <dbReference type="NCBI Taxonomy" id="91928"/>
    <lineage>
        <taxon>Eukaryota</taxon>
        <taxon>Fungi</taxon>
        <taxon>Dikarya</taxon>
        <taxon>Ascomycota</taxon>
        <taxon>Pezizomycotina</taxon>
        <taxon>Eurotiomycetes</taxon>
        <taxon>Chaetothyriomycetidae</taxon>
        <taxon>Chaetothyriales</taxon>
        <taxon>Herpotrichiellaceae</taxon>
        <taxon>Exophiala</taxon>
    </lineage>
</organism>
<dbReference type="GO" id="GO:0000981">
    <property type="term" value="F:DNA-binding transcription factor activity, RNA polymerase II-specific"/>
    <property type="evidence" value="ECO:0007669"/>
    <property type="project" value="InterPro"/>
</dbReference>
<keyword evidence="8" id="KW-1185">Reference proteome</keyword>
<evidence type="ECO:0000256" key="3">
    <source>
        <dbReference type="ARBA" id="ARBA00023163"/>
    </source>
</evidence>
<dbReference type="EMBL" id="KN847493">
    <property type="protein sequence ID" value="KIW18490.1"/>
    <property type="molecule type" value="Genomic_DNA"/>
</dbReference>
<dbReference type="HOGENOM" id="CLU_663984_0_0_1"/>
<dbReference type="Pfam" id="PF00172">
    <property type="entry name" value="Zn_clus"/>
    <property type="match status" value="1"/>
</dbReference>
<dbReference type="RefSeq" id="XP_016238706.1">
    <property type="nucleotide sequence ID" value="XM_016377136.1"/>
</dbReference>
<dbReference type="OrthoDB" id="5429770at2759"/>
<name>A0A0D2BIV0_9EURO</name>
<proteinExistence type="predicted"/>
<dbReference type="Gene3D" id="4.10.240.10">
    <property type="entry name" value="Zn(2)-C6 fungal-type DNA-binding domain"/>
    <property type="match status" value="1"/>
</dbReference>
<dbReference type="SUPFAM" id="SSF57701">
    <property type="entry name" value="Zn2/Cys6 DNA-binding domain"/>
    <property type="match status" value="1"/>
</dbReference>
<keyword evidence="2" id="KW-0238">DNA-binding</keyword>
<accession>A0A0D2BIV0</accession>
<evidence type="ECO:0000256" key="2">
    <source>
        <dbReference type="ARBA" id="ARBA00023125"/>
    </source>
</evidence>
<gene>
    <name evidence="7" type="ORF">PV08_02778</name>
</gene>
<dbReference type="InterPro" id="IPR021858">
    <property type="entry name" value="Fun_TF"/>
</dbReference>
<dbReference type="GeneID" id="27329861"/>
<dbReference type="SMART" id="SM00066">
    <property type="entry name" value="GAL4"/>
    <property type="match status" value="1"/>
</dbReference>
<feature type="region of interest" description="Disordered" evidence="5">
    <location>
        <begin position="52"/>
        <end position="75"/>
    </location>
</feature>
<evidence type="ECO:0000313" key="8">
    <source>
        <dbReference type="Proteomes" id="UP000053328"/>
    </source>
</evidence>
<keyword evidence="1" id="KW-0805">Transcription regulation</keyword>
<dbReference type="STRING" id="91928.A0A0D2BIV0"/>
<dbReference type="Proteomes" id="UP000053328">
    <property type="component" value="Unassembled WGS sequence"/>
</dbReference>
<dbReference type="AlphaFoldDB" id="A0A0D2BIV0"/>
<evidence type="ECO:0000259" key="6">
    <source>
        <dbReference type="PROSITE" id="PS50048"/>
    </source>
</evidence>